<dbReference type="EMBL" id="PQXF01000004">
    <property type="protein sequence ID" value="PXF61660.1"/>
    <property type="molecule type" value="Genomic_DNA"/>
</dbReference>
<evidence type="ECO:0000313" key="2">
    <source>
        <dbReference type="Proteomes" id="UP000248329"/>
    </source>
</evidence>
<gene>
    <name evidence="1" type="ORF">C4B59_03685</name>
</gene>
<sequence>MEIEGYEVPEELYYTKDHLWARVEDDGNVRVGMDAFGGTAVGAIEFIDLPMEDDEFEAGDAFGSMESAKWVGGLTMPVTGTVIEVNDDVEDELELFVEDPYGDGWLILVEPSNLEEDLEELIHGDGLGSWFAEDIKSR</sequence>
<proteinExistence type="predicted"/>
<dbReference type="Proteomes" id="UP000248329">
    <property type="component" value="Unassembled WGS sequence"/>
</dbReference>
<accession>A0AC61L599</accession>
<organism evidence="1 2">
    <name type="scientific">Candidatus Methanogaster sp</name>
    <dbReference type="NCBI Taxonomy" id="3386292"/>
    <lineage>
        <taxon>Archaea</taxon>
        <taxon>Methanobacteriati</taxon>
        <taxon>Methanobacteriota</taxon>
        <taxon>Stenosarchaea group</taxon>
        <taxon>Methanomicrobia</taxon>
        <taxon>Methanosarcinales</taxon>
        <taxon>ANME-2 cluster</taxon>
        <taxon>Candidatus Methanogasteraceae</taxon>
        <taxon>Candidatus Methanogaster</taxon>
    </lineage>
</organism>
<name>A0AC61L599_9EURY</name>
<protein>
    <submittedName>
        <fullName evidence="1">Glycine cleavage system protein H</fullName>
    </submittedName>
</protein>
<comment type="caution">
    <text evidence="1">The sequence shown here is derived from an EMBL/GenBank/DDBJ whole genome shotgun (WGS) entry which is preliminary data.</text>
</comment>
<evidence type="ECO:0000313" key="1">
    <source>
        <dbReference type="EMBL" id="PXF61660.1"/>
    </source>
</evidence>
<reference evidence="1" key="1">
    <citation type="submission" date="2018-01" db="EMBL/GenBank/DDBJ databases">
        <authorList>
            <person name="Krukenberg V."/>
        </authorList>
    </citation>
    <scope>NUCLEOTIDE SEQUENCE</scope>
    <source>
        <strain evidence="1">E20ANME2</strain>
    </source>
</reference>